<evidence type="ECO:0000313" key="2">
    <source>
        <dbReference type="Proteomes" id="UP000712600"/>
    </source>
</evidence>
<sequence>MDEISISVRLISLTCTIEEAVSFKLPILSLEFAVVFVSADVILEVGSRSVAVTFSETRVPTLVLG</sequence>
<dbReference type="Proteomes" id="UP000712600">
    <property type="component" value="Unassembled WGS sequence"/>
</dbReference>
<dbReference type="AlphaFoldDB" id="A0A8S9RR74"/>
<proteinExistence type="predicted"/>
<organism evidence="1 2">
    <name type="scientific">Brassica cretica</name>
    <name type="common">Mustard</name>
    <dbReference type="NCBI Taxonomy" id="69181"/>
    <lineage>
        <taxon>Eukaryota</taxon>
        <taxon>Viridiplantae</taxon>
        <taxon>Streptophyta</taxon>
        <taxon>Embryophyta</taxon>
        <taxon>Tracheophyta</taxon>
        <taxon>Spermatophyta</taxon>
        <taxon>Magnoliopsida</taxon>
        <taxon>eudicotyledons</taxon>
        <taxon>Gunneridae</taxon>
        <taxon>Pentapetalae</taxon>
        <taxon>rosids</taxon>
        <taxon>malvids</taxon>
        <taxon>Brassicales</taxon>
        <taxon>Brassicaceae</taxon>
        <taxon>Brassiceae</taxon>
        <taxon>Brassica</taxon>
    </lineage>
</organism>
<reference evidence="1" key="1">
    <citation type="submission" date="2019-12" db="EMBL/GenBank/DDBJ databases">
        <title>Genome sequencing and annotation of Brassica cretica.</title>
        <authorList>
            <person name="Studholme D.J."/>
            <person name="Sarris P."/>
        </authorList>
    </citation>
    <scope>NUCLEOTIDE SEQUENCE</scope>
    <source>
        <strain evidence="1">PFS-109/04</strain>
        <tissue evidence="1">Leaf</tissue>
    </source>
</reference>
<dbReference type="EMBL" id="QGKX02000095">
    <property type="protein sequence ID" value="KAF3575206.1"/>
    <property type="molecule type" value="Genomic_DNA"/>
</dbReference>
<comment type="caution">
    <text evidence="1">The sequence shown here is derived from an EMBL/GenBank/DDBJ whole genome shotgun (WGS) entry which is preliminary data.</text>
</comment>
<accession>A0A8S9RR74</accession>
<gene>
    <name evidence="1" type="ORF">F2Q69_00062329</name>
</gene>
<name>A0A8S9RR74_BRACR</name>
<evidence type="ECO:0000313" key="1">
    <source>
        <dbReference type="EMBL" id="KAF3575206.1"/>
    </source>
</evidence>
<protein>
    <submittedName>
        <fullName evidence="1">Uncharacterized protein</fullName>
    </submittedName>
</protein>